<keyword evidence="2" id="KW-0812">Transmembrane</keyword>
<evidence type="ECO:0000313" key="4">
    <source>
        <dbReference type="Proteomes" id="UP000713222"/>
    </source>
</evidence>
<evidence type="ECO:0000256" key="2">
    <source>
        <dbReference type="SAM" id="Phobius"/>
    </source>
</evidence>
<accession>A0A964UXF0</accession>
<sequence length="230" mass="24265">MHDDHPQPAHGPRDHAGGCARHLHAGQWGDHTSDCGAGCGGESAAGHNGDRAGMRDPARAGAGSDPAIRQGTCVQSLDDLSGGLERRGQPADRRGPVDLVVSREQCHKHHRAAWCGTAQPDARRHPDQPGHDCRLSARAIYGVVPALWAAVIEVVAASIGAMIGLAASGIGGMLRKDDEASKAVIRLTAAVEHIAGEVSLLRGEIKSDRQELYPRINAIEQRLASLEARL</sequence>
<protein>
    <submittedName>
        <fullName evidence="3">Uncharacterized protein</fullName>
    </submittedName>
</protein>
<comment type="caution">
    <text evidence="3">The sequence shown here is derived from an EMBL/GenBank/DDBJ whole genome shotgun (WGS) entry which is preliminary data.</text>
</comment>
<name>A0A964UXF0_9PROT</name>
<dbReference type="EMBL" id="RGET01000002">
    <property type="protein sequence ID" value="NBN87553.1"/>
    <property type="molecule type" value="Genomic_DNA"/>
</dbReference>
<reference evidence="3" key="1">
    <citation type="submission" date="2018-10" db="EMBL/GenBank/DDBJ databases">
        <title>Iterative Subtractive Binning of Freshwater Chronoseries Metagenomes Recovers Nearly Complete Genomes from over Four Hundred Novel Species.</title>
        <authorList>
            <person name="Rodriguez-R L.M."/>
            <person name="Tsementzi D."/>
            <person name="Luo C."/>
            <person name="Konstantinidis K.T."/>
        </authorList>
    </citation>
    <scope>NUCLEOTIDE SEQUENCE</scope>
    <source>
        <strain evidence="3">WB7_6_001</strain>
    </source>
</reference>
<evidence type="ECO:0000256" key="1">
    <source>
        <dbReference type="SAM" id="MobiDB-lite"/>
    </source>
</evidence>
<gene>
    <name evidence="3" type="ORF">EBV32_00440</name>
</gene>
<feature type="region of interest" description="Disordered" evidence="1">
    <location>
        <begin position="46"/>
        <end position="72"/>
    </location>
</feature>
<evidence type="ECO:0000313" key="3">
    <source>
        <dbReference type="EMBL" id="NBN87553.1"/>
    </source>
</evidence>
<proteinExistence type="predicted"/>
<feature type="transmembrane region" description="Helical" evidence="2">
    <location>
        <begin position="146"/>
        <end position="167"/>
    </location>
</feature>
<keyword evidence="2" id="KW-0472">Membrane</keyword>
<dbReference type="Proteomes" id="UP000713222">
    <property type="component" value="Unassembled WGS sequence"/>
</dbReference>
<keyword evidence="2" id="KW-1133">Transmembrane helix</keyword>
<organism evidence="3 4">
    <name type="scientific">Candidatus Fonsibacter lacus</name>
    <dbReference type="NCBI Taxonomy" id="2576439"/>
    <lineage>
        <taxon>Bacteria</taxon>
        <taxon>Pseudomonadati</taxon>
        <taxon>Pseudomonadota</taxon>
        <taxon>Alphaproteobacteria</taxon>
        <taxon>Candidatus Pelagibacterales</taxon>
        <taxon>Candidatus Pelagibacterales incertae sedis</taxon>
        <taxon>Candidatus Fonsibacter</taxon>
    </lineage>
</organism>
<feature type="compositionally biased region" description="Basic and acidic residues" evidence="1">
    <location>
        <begin position="48"/>
        <end position="58"/>
    </location>
</feature>
<dbReference type="AlphaFoldDB" id="A0A964UXF0"/>